<feature type="transmembrane region" description="Helical" evidence="6">
    <location>
        <begin position="135"/>
        <end position="159"/>
    </location>
</feature>
<feature type="transmembrane region" description="Helical" evidence="6">
    <location>
        <begin position="192"/>
        <end position="209"/>
    </location>
</feature>
<accession>A0ABV8R0U9</accession>
<gene>
    <name evidence="8" type="ORF">ACFOW9_10770</name>
</gene>
<name>A0ABV8R0U9_9MICC</name>
<dbReference type="InterPro" id="IPR024320">
    <property type="entry name" value="LPG_synthase_C"/>
</dbReference>
<organism evidence="8 9">
    <name type="scientific">Arthrobacter cryoconiti</name>
    <dbReference type="NCBI Taxonomy" id="748907"/>
    <lineage>
        <taxon>Bacteria</taxon>
        <taxon>Bacillati</taxon>
        <taxon>Actinomycetota</taxon>
        <taxon>Actinomycetes</taxon>
        <taxon>Micrococcales</taxon>
        <taxon>Micrococcaceae</taxon>
        <taxon>Arthrobacter</taxon>
    </lineage>
</organism>
<feature type="transmembrane region" description="Helical" evidence="6">
    <location>
        <begin position="110"/>
        <end position="129"/>
    </location>
</feature>
<dbReference type="PANTHER" id="PTHR34697">
    <property type="entry name" value="PHOSPHATIDYLGLYCEROL LYSYLTRANSFERASE"/>
    <property type="match status" value="1"/>
</dbReference>
<evidence type="ECO:0000256" key="1">
    <source>
        <dbReference type="ARBA" id="ARBA00004651"/>
    </source>
</evidence>
<evidence type="ECO:0000313" key="9">
    <source>
        <dbReference type="Proteomes" id="UP001595773"/>
    </source>
</evidence>
<feature type="transmembrane region" description="Helical" evidence="6">
    <location>
        <begin position="171"/>
        <end position="186"/>
    </location>
</feature>
<keyword evidence="2" id="KW-1003">Cell membrane</keyword>
<keyword evidence="3 6" id="KW-0812">Transmembrane</keyword>
<feature type="transmembrane region" description="Helical" evidence="6">
    <location>
        <begin position="67"/>
        <end position="98"/>
    </location>
</feature>
<dbReference type="InterPro" id="IPR051211">
    <property type="entry name" value="PG_lysyltransferase"/>
</dbReference>
<evidence type="ECO:0000256" key="5">
    <source>
        <dbReference type="ARBA" id="ARBA00023136"/>
    </source>
</evidence>
<dbReference type="Gene3D" id="1.20.1540.10">
    <property type="entry name" value="Rhomboid-like"/>
    <property type="match status" value="1"/>
</dbReference>
<feature type="transmembrane region" description="Helical" evidence="6">
    <location>
        <begin position="457"/>
        <end position="476"/>
    </location>
</feature>
<feature type="transmembrane region" description="Helical" evidence="6">
    <location>
        <begin position="230"/>
        <end position="254"/>
    </location>
</feature>
<comment type="caution">
    <text evidence="8">The sequence shown here is derived from an EMBL/GenBank/DDBJ whole genome shotgun (WGS) entry which is preliminary data.</text>
</comment>
<dbReference type="Proteomes" id="UP001595773">
    <property type="component" value="Unassembled WGS sequence"/>
</dbReference>
<dbReference type="Pfam" id="PF09924">
    <property type="entry name" value="LPG_synthase_C"/>
    <property type="match status" value="1"/>
</dbReference>
<comment type="subcellular location">
    <subcellularLocation>
        <location evidence="1">Cell membrane</location>
        <topology evidence="1">Multi-pass membrane protein</topology>
    </subcellularLocation>
</comment>
<feature type="domain" description="Phosphatidylglycerol lysyltransferase C-terminal" evidence="7">
    <location>
        <begin position="499"/>
        <end position="797"/>
    </location>
</feature>
<dbReference type="PANTHER" id="PTHR34697:SF2">
    <property type="entry name" value="PHOSPHATIDYLGLYCEROL LYSYLTRANSFERASE"/>
    <property type="match status" value="1"/>
</dbReference>
<evidence type="ECO:0000256" key="2">
    <source>
        <dbReference type="ARBA" id="ARBA00022475"/>
    </source>
</evidence>
<evidence type="ECO:0000313" key="8">
    <source>
        <dbReference type="EMBL" id="MFC4266082.1"/>
    </source>
</evidence>
<evidence type="ECO:0000256" key="4">
    <source>
        <dbReference type="ARBA" id="ARBA00022989"/>
    </source>
</evidence>
<keyword evidence="9" id="KW-1185">Reference proteome</keyword>
<dbReference type="InterPro" id="IPR035952">
    <property type="entry name" value="Rhomboid-like_sf"/>
</dbReference>
<feature type="transmembrane region" description="Helical" evidence="6">
    <location>
        <begin position="360"/>
        <end position="381"/>
    </location>
</feature>
<reference evidence="9" key="1">
    <citation type="journal article" date="2019" name="Int. J. Syst. Evol. Microbiol.">
        <title>The Global Catalogue of Microorganisms (GCM) 10K type strain sequencing project: providing services to taxonomists for standard genome sequencing and annotation.</title>
        <authorList>
            <consortium name="The Broad Institute Genomics Platform"/>
            <consortium name="The Broad Institute Genome Sequencing Center for Infectious Disease"/>
            <person name="Wu L."/>
            <person name="Ma J."/>
        </authorList>
    </citation>
    <scope>NUCLEOTIDE SEQUENCE [LARGE SCALE GENOMIC DNA]</scope>
    <source>
        <strain evidence="9">CGMCC 1.10698</strain>
    </source>
</reference>
<sequence>MTNEPLAAAESRSRMAKLSSVARQSPATLVLLLLVMVATAVTGGLSGGPSEDVLTAVGLDLDDVWVAWWTLLTSAFFAASWQGMIISLLAIGIGVGIAERIVGSWRAASMFVLGSVVSSAVLAVIVALGTANNDAWLAFLGGNYVVGAFGGGVAALGAATASLNNLWRHRIRTWLLALSVMFALYLGNAESLQLLAGAVFGILAGRLLGTGQRVHTGRLFTRPSLRETRFLLATIVGVFAIGPFLSQITAGFAVGPLSTVGLLTLQARPDTGELSQLCDFDDACMKLQSLLGVSSVGATVLSFIPLLLLVMCSEGLRRGRRLALWTALVINALVALVALFAFVEFLLAPDLEFADLDKRFVVIYILPAVAVPAAIAVLLFVHRRRFPVSSGILAAKNLLRVTVGVAVLVALLYVIMWFSEGNLGRLNVTDLLAQLTHILIPFPLPFVVQLPQGLVSVLIYGFGGALIWLVFGLIAFQNLRLYSADTQKTAAGDAKVRTLLQEGGGSLSWMALWANNAYWYSADGRNAVAYQVHNGVALSVAGPFGVQEGQSGAAGEFVAHCIEQGLIPCFYSATGQLGEALDSLNFDRLEVAEETLLNIEAMTFKGKEWQNVRTALNRADKLGIKDRWYAYSAMPPGIRAQLAEISEEWVSDKSLPEMGFTLGGLDELKDDQVLCCVAVDDDGLVHGVTSWLPVFTKGEISGWTLDFMRRRTDGFKGVMEFLIASAITHFKAQVPMISLSGSPLANADSLGTDGEPSAIEKVLVILGNALEPMYGFKSLAAFKSRFQPMHQTLYMYYQDPLALPAIGLAITAAYLPGLSARQSAGFLRQMTNKEPARD</sequence>
<protein>
    <submittedName>
        <fullName evidence="8">Bifunctional lysylphosphatidylglycerol flippase/synthetase MprF</fullName>
    </submittedName>
</protein>
<keyword evidence="5 6" id="KW-0472">Membrane</keyword>
<dbReference type="EMBL" id="JBHSCQ010000017">
    <property type="protein sequence ID" value="MFC4266082.1"/>
    <property type="molecule type" value="Genomic_DNA"/>
</dbReference>
<evidence type="ECO:0000256" key="6">
    <source>
        <dbReference type="SAM" id="Phobius"/>
    </source>
</evidence>
<feature type="transmembrane region" description="Helical" evidence="6">
    <location>
        <begin position="401"/>
        <end position="419"/>
    </location>
</feature>
<proteinExistence type="predicted"/>
<feature type="transmembrane region" description="Helical" evidence="6">
    <location>
        <begin position="322"/>
        <end position="348"/>
    </location>
</feature>
<keyword evidence="4 6" id="KW-1133">Transmembrane helix</keyword>
<evidence type="ECO:0000259" key="7">
    <source>
        <dbReference type="Pfam" id="PF09924"/>
    </source>
</evidence>
<dbReference type="SUPFAM" id="SSF144091">
    <property type="entry name" value="Rhomboid-like"/>
    <property type="match status" value="1"/>
</dbReference>
<dbReference type="RefSeq" id="WP_230066912.1">
    <property type="nucleotide sequence ID" value="NZ_BAABLL010000008.1"/>
</dbReference>
<evidence type="ECO:0000256" key="3">
    <source>
        <dbReference type="ARBA" id="ARBA00022692"/>
    </source>
</evidence>
<feature type="transmembrane region" description="Helical" evidence="6">
    <location>
        <begin position="290"/>
        <end position="310"/>
    </location>
</feature>